<evidence type="ECO:0000313" key="6">
    <source>
        <dbReference type="EMBL" id="BBO86500.1"/>
    </source>
</evidence>
<proteinExistence type="predicted"/>
<dbReference type="PROSITE" id="PS50042">
    <property type="entry name" value="CNMP_BINDING_3"/>
    <property type="match status" value="1"/>
</dbReference>
<dbReference type="EMBL" id="AP021876">
    <property type="protein sequence ID" value="BBO86500.1"/>
    <property type="molecule type" value="Genomic_DNA"/>
</dbReference>
<dbReference type="Gene3D" id="1.10.10.60">
    <property type="entry name" value="Homeodomain-like"/>
    <property type="match status" value="2"/>
</dbReference>
<dbReference type="Gene3D" id="2.60.120.10">
    <property type="entry name" value="Jelly Rolls"/>
    <property type="match status" value="1"/>
</dbReference>
<dbReference type="InterPro" id="IPR014710">
    <property type="entry name" value="RmlC-like_jellyroll"/>
</dbReference>
<dbReference type="GO" id="GO:0043565">
    <property type="term" value="F:sequence-specific DNA binding"/>
    <property type="evidence" value="ECO:0007669"/>
    <property type="project" value="InterPro"/>
</dbReference>
<dbReference type="GO" id="GO:0003700">
    <property type="term" value="F:DNA-binding transcription factor activity"/>
    <property type="evidence" value="ECO:0007669"/>
    <property type="project" value="InterPro"/>
</dbReference>
<evidence type="ECO:0000259" key="5">
    <source>
        <dbReference type="PROSITE" id="PS50042"/>
    </source>
</evidence>
<evidence type="ECO:0008006" key="8">
    <source>
        <dbReference type="Google" id="ProtNLM"/>
    </source>
</evidence>
<dbReference type="Pfam" id="PF12833">
    <property type="entry name" value="HTH_18"/>
    <property type="match status" value="1"/>
</dbReference>
<dbReference type="AlphaFoldDB" id="A0A5K8A2J7"/>
<evidence type="ECO:0000259" key="4">
    <source>
        <dbReference type="PROSITE" id="PS01124"/>
    </source>
</evidence>
<name>A0A5K8A2J7_9BACT</name>
<keyword evidence="3" id="KW-0804">Transcription</keyword>
<evidence type="ECO:0000313" key="7">
    <source>
        <dbReference type="Proteomes" id="UP000425960"/>
    </source>
</evidence>
<dbReference type="RefSeq" id="WP_155325772.1">
    <property type="nucleotide sequence ID" value="NZ_AP021876.1"/>
</dbReference>
<reference evidence="6 7" key="1">
    <citation type="submission" date="2019-11" db="EMBL/GenBank/DDBJ databases">
        <title>Comparative genomics of hydrocarbon-degrading Desulfosarcina strains.</title>
        <authorList>
            <person name="Watanabe M."/>
            <person name="Kojima H."/>
            <person name="Fukui M."/>
        </authorList>
    </citation>
    <scope>NUCLEOTIDE SEQUENCE [LARGE SCALE GENOMIC DNA]</scope>
    <source>
        <strain evidence="6 7">28bB2T</strain>
    </source>
</reference>
<protein>
    <recommendedName>
        <fullName evidence="8">AraC family transcriptional regulator</fullName>
    </recommendedName>
</protein>
<evidence type="ECO:0000256" key="1">
    <source>
        <dbReference type="ARBA" id="ARBA00023015"/>
    </source>
</evidence>
<evidence type="ECO:0000256" key="2">
    <source>
        <dbReference type="ARBA" id="ARBA00023125"/>
    </source>
</evidence>
<dbReference type="SMART" id="SM00100">
    <property type="entry name" value="cNMP"/>
    <property type="match status" value="1"/>
</dbReference>
<accession>A0A5K8A2J7</accession>
<dbReference type="SUPFAM" id="SSF51206">
    <property type="entry name" value="cAMP-binding domain-like"/>
    <property type="match status" value="1"/>
</dbReference>
<feature type="domain" description="HTH araC/xylS-type" evidence="4">
    <location>
        <begin position="187"/>
        <end position="285"/>
    </location>
</feature>
<dbReference type="InterPro" id="IPR009057">
    <property type="entry name" value="Homeodomain-like_sf"/>
</dbReference>
<evidence type="ECO:0000256" key="3">
    <source>
        <dbReference type="ARBA" id="ARBA00023163"/>
    </source>
</evidence>
<dbReference type="CDD" id="cd00038">
    <property type="entry name" value="CAP_ED"/>
    <property type="match status" value="1"/>
</dbReference>
<feature type="domain" description="Cyclic nucleotide-binding" evidence="5">
    <location>
        <begin position="40"/>
        <end position="143"/>
    </location>
</feature>
<dbReference type="Proteomes" id="UP000425960">
    <property type="component" value="Chromosome"/>
</dbReference>
<dbReference type="KEGG" id="dov:DSCO28_70660"/>
<dbReference type="Pfam" id="PF00027">
    <property type="entry name" value="cNMP_binding"/>
    <property type="match status" value="1"/>
</dbReference>
<dbReference type="PROSITE" id="PS01124">
    <property type="entry name" value="HTH_ARAC_FAMILY_2"/>
    <property type="match status" value="1"/>
</dbReference>
<keyword evidence="1" id="KW-0805">Transcription regulation</keyword>
<dbReference type="InterPro" id="IPR018062">
    <property type="entry name" value="HTH_AraC-typ_CS"/>
</dbReference>
<dbReference type="PROSITE" id="PS00041">
    <property type="entry name" value="HTH_ARAC_FAMILY_1"/>
    <property type="match status" value="1"/>
</dbReference>
<organism evidence="6 7">
    <name type="scientific">Desulfosarcina ovata subsp. sediminis</name>
    <dbReference type="NCBI Taxonomy" id="885957"/>
    <lineage>
        <taxon>Bacteria</taxon>
        <taxon>Pseudomonadati</taxon>
        <taxon>Thermodesulfobacteriota</taxon>
        <taxon>Desulfobacteria</taxon>
        <taxon>Desulfobacterales</taxon>
        <taxon>Desulfosarcinaceae</taxon>
        <taxon>Desulfosarcina</taxon>
    </lineage>
</organism>
<dbReference type="InterPro" id="IPR000595">
    <property type="entry name" value="cNMP-bd_dom"/>
</dbReference>
<dbReference type="SUPFAM" id="SSF46689">
    <property type="entry name" value="Homeodomain-like"/>
    <property type="match status" value="2"/>
</dbReference>
<dbReference type="InterPro" id="IPR018490">
    <property type="entry name" value="cNMP-bd_dom_sf"/>
</dbReference>
<gene>
    <name evidence="6" type="ORF">DSCO28_70660</name>
</gene>
<dbReference type="InterPro" id="IPR018060">
    <property type="entry name" value="HTH_AraC"/>
</dbReference>
<dbReference type="PANTHER" id="PTHR43280:SF2">
    <property type="entry name" value="HTH-TYPE TRANSCRIPTIONAL REGULATOR EXSA"/>
    <property type="match status" value="1"/>
</dbReference>
<sequence>MKGFFLLFRTDAEGRIGFGAECVGAEAAMETAHFLSAIDPFSQLAQDPLAQLAQSYKSVSLPAGAVIIKQGRPVQQVGIIQSGSAKITVVDHVGDEYVCGRLGPGDLVFDAAVLSGTVASASVIVLSPAICFMQPYNGFIETIEAHPPLKHFFYHNAALGIRWGYEFFSGRHTDAVVVNMRHPAFIRKAIEYIDDNYHHPITLEMVAKATAMSKFHFSRLFKQHMGVSFKRYLNRKRIKAAKQLISQSGYNVTEASFAVGFNDASYFSRVFREEEGSSPKWFLLHH</sequence>
<dbReference type="SMART" id="SM00342">
    <property type="entry name" value="HTH_ARAC"/>
    <property type="match status" value="1"/>
</dbReference>
<keyword evidence="2" id="KW-0238">DNA-binding</keyword>
<dbReference type="PANTHER" id="PTHR43280">
    <property type="entry name" value="ARAC-FAMILY TRANSCRIPTIONAL REGULATOR"/>
    <property type="match status" value="1"/>
</dbReference>